<dbReference type="RefSeq" id="XP_024726036.1">
    <property type="nucleotide sequence ID" value="XM_024878874.1"/>
</dbReference>
<dbReference type="STRING" id="1095630.A0A2J6SEF4"/>
<evidence type="ECO:0000313" key="2">
    <source>
        <dbReference type="EMBL" id="PMD49132.1"/>
    </source>
</evidence>
<dbReference type="Pfam" id="PF06985">
    <property type="entry name" value="HET"/>
    <property type="match status" value="1"/>
</dbReference>
<name>A0A2J6SEF4_9HELO</name>
<feature type="non-terminal residue" evidence="2">
    <location>
        <position position="359"/>
    </location>
</feature>
<gene>
    <name evidence="2" type="ORF">K444DRAFT_605764</name>
</gene>
<accession>A0A2J6SEF4</accession>
<reference evidence="2 3" key="1">
    <citation type="submission" date="2016-04" db="EMBL/GenBank/DDBJ databases">
        <title>A degradative enzymes factory behind the ericoid mycorrhizal symbiosis.</title>
        <authorList>
            <consortium name="DOE Joint Genome Institute"/>
            <person name="Martino E."/>
            <person name="Morin E."/>
            <person name="Grelet G."/>
            <person name="Kuo A."/>
            <person name="Kohler A."/>
            <person name="Daghino S."/>
            <person name="Barry K."/>
            <person name="Choi C."/>
            <person name="Cichocki N."/>
            <person name="Clum A."/>
            <person name="Copeland A."/>
            <person name="Hainaut M."/>
            <person name="Haridas S."/>
            <person name="Labutti K."/>
            <person name="Lindquist E."/>
            <person name="Lipzen A."/>
            <person name="Khouja H.-R."/>
            <person name="Murat C."/>
            <person name="Ohm R."/>
            <person name="Olson A."/>
            <person name="Spatafora J."/>
            <person name="Veneault-Fourrey C."/>
            <person name="Henrissat B."/>
            <person name="Grigoriev I."/>
            <person name="Martin F."/>
            <person name="Perotto S."/>
        </authorList>
    </citation>
    <scope>NUCLEOTIDE SEQUENCE [LARGE SCALE GENOMIC DNA]</scope>
    <source>
        <strain evidence="2 3">E</strain>
    </source>
</reference>
<dbReference type="PANTHER" id="PTHR33112:SF16">
    <property type="entry name" value="HETEROKARYON INCOMPATIBILITY DOMAIN-CONTAINING PROTEIN"/>
    <property type="match status" value="1"/>
</dbReference>
<keyword evidence="3" id="KW-1185">Reference proteome</keyword>
<dbReference type="OrthoDB" id="5362512at2759"/>
<dbReference type="InParanoid" id="A0A2J6SEF4"/>
<sequence>MKNWLDICKRNHKRCPTIQIHPLPTRVIDVGSASKAPRLVVENGKPAMWVALSHCWGTAQPLITETSNVENHCREIALSKMPRTFRDAIFVTRALGIRYIWIDSLCILQDSKKDWLSESARMEDVYRNAVLTISADAAPNSSTGLVHFSPKDEYPDHIIATTTCYSSRHGVCGKIYFRGIQHKLPEQARGPLSSRGWTLQEEILSPRILHFTQQSTFWRCVEGRTDEGCLLSESPHFENWFNAIYPDNGLDSYHRATNPLPRGCWFQRSYSYNNIMEYWYFSVLDPYISRRLTYETDKFIAIGGIARVLQPHIDSKYKAGLWVDDIHRGLLWIPNEEGHTQGATRYEHFVAPSWSWASL</sequence>
<evidence type="ECO:0000313" key="3">
    <source>
        <dbReference type="Proteomes" id="UP000235371"/>
    </source>
</evidence>
<protein>
    <submittedName>
        <fullName evidence="2">HET-domain-containing protein</fullName>
    </submittedName>
</protein>
<dbReference type="GeneID" id="36586951"/>
<dbReference type="InterPro" id="IPR010730">
    <property type="entry name" value="HET"/>
</dbReference>
<dbReference type="EMBL" id="KZ613936">
    <property type="protein sequence ID" value="PMD49132.1"/>
    <property type="molecule type" value="Genomic_DNA"/>
</dbReference>
<organism evidence="2 3">
    <name type="scientific">Hyaloscypha bicolor E</name>
    <dbReference type="NCBI Taxonomy" id="1095630"/>
    <lineage>
        <taxon>Eukaryota</taxon>
        <taxon>Fungi</taxon>
        <taxon>Dikarya</taxon>
        <taxon>Ascomycota</taxon>
        <taxon>Pezizomycotina</taxon>
        <taxon>Leotiomycetes</taxon>
        <taxon>Helotiales</taxon>
        <taxon>Hyaloscyphaceae</taxon>
        <taxon>Hyaloscypha</taxon>
        <taxon>Hyaloscypha bicolor</taxon>
    </lineage>
</organism>
<dbReference type="AlphaFoldDB" id="A0A2J6SEF4"/>
<dbReference type="PANTHER" id="PTHR33112">
    <property type="entry name" value="DOMAIN PROTEIN, PUTATIVE-RELATED"/>
    <property type="match status" value="1"/>
</dbReference>
<dbReference type="Proteomes" id="UP000235371">
    <property type="component" value="Unassembled WGS sequence"/>
</dbReference>
<feature type="domain" description="Heterokaryon incompatibility" evidence="1">
    <location>
        <begin position="49"/>
        <end position="201"/>
    </location>
</feature>
<evidence type="ECO:0000259" key="1">
    <source>
        <dbReference type="Pfam" id="PF06985"/>
    </source>
</evidence>
<proteinExistence type="predicted"/>